<evidence type="ECO:0008006" key="4">
    <source>
        <dbReference type="Google" id="ProtNLM"/>
    </source>
</evidence>
<comment type="caution">
    <text evidence="2">The sequence shown here is derived from an EMBL/GenBank/DDBJ whole genome shotgun (WGS) entry which is preliminary data.</text>
</comment>
<gene>
    <name evidence="2" type="ORF">P7K49_035726</name>
</gene>
<evidence type="ECO:0000256" key="1">
    <source>
        <dbReference type="SAM" id="MobiDB-lite"/>
    </source>
</evidence>
<feature type="non-terminal residue" evidence="2">
    <location>
        <position position="1"/>
    </location>
</feature>
<accession>A0ABQ9TNR0</accession>
<keyword evidence="3" id="KW-1185">Reference proteome</keyword>
<feature type="region of interest" description="Disordered" evidence="1">
    <location>
        <begin position="58"/>
        <end position="95"/>
    </location>
</feature>
<evidence type="ECO:0000313" key="2">
    <source>
        <dbReference type="EMBL" id="KAK2086301.1"/>
    </source>
</evidence>
<dbReference type="Proteomes" id="UP001266305">
    <property type="component" value="Unassembled WGS sequence"/>
</dbReference>
<organism evidence="2 3">
    <name type="scientific">Saguinus oedipus</name>
    <name type="common">Cotton-top tamarin</name>
    <name type="synonym">Oedipomidas oedipus</name>
    <dbReference type="NCBI Taxonomy" id="9490"/>
    <lineage>
        <taxon>Eukaryota</taxon>
        <taxon>Metazoa</taxon>
        <taxon>Chordata</taxon>
        <taxon>Craniata</taxon>
        <taxon>Vertebrata</taxon>
        <taxon>Euteleostomi</taxon>
        <taxon>Mammalia</taxon>
        <taxon>Eutheria</taxon>
        <taxon>Euarchontoglires</taxon>
        <taxon>Primates</taxon>
        <taxon>Haplorrhini</taxon>
        <taxon>Platyrrhini</taxon>
        <taxon>Cebidae</taxon>
        <taxon>Callitrichinae</taxon>
        <taxon>Saguinus</taxon>
    </lineage>
</organism>
<reference evidence="2 3" key="1">
    <citation type="submission" date="2023-05" db="EMBL/GenBank/DDBJ databases">
        <title>B98-5 Cell Line De Novo Hybrid Assembly: An Optical Mapping Approach.</title>
        <authorList>
            <person name="Kananen K."/>
            <person name="Auerbach J.A."/>
            <person name="Kautto E."/>
            <person name="Blachly J.S."/>
        </authorList>
    </citation>
    <scope>NUCLEOTIDE SEQUENCE [LARGE SCALE GENOMIC DNA]</scope>
    <source>
        <strain evidence="2">B95-8</strain>
        <tissue evidence="2">Cell line</tissue>
    </source>
</reference>
<dbReference type="EMBL" id="JASSZA010000020">
    <property type="protein sequence ID" value="KAK2086301.1"/>
    <property type="molecule type" value="Genomic_DNA"/>
</dbReference>
<feature type="region of interest" description="Disordered" evidence="1">
    <location>
        <begin position="1"/>
        <end position="45"/>
    </location>
</feature>
<evidence type="ECO:0000313" key="3">
    <source>
        <dbReference type="Proteomes" id="UP001266305"/>
    </source>
</evidence>
<sequence length="95" mass="10194">FAGTRLRKLPREPTEAGAREQCPGVSFPQGNLEMLSEPSKVPGRQKVAVGRCAELTAKPPRAHAERSGKLPPAASAGNWLGRVCPTRDPPKTVRL</sequence>
<name>A0ABQ9TNR0_SAGOE</name>
<proteinExistence type="predicted"/>
<feature type="compositionally biased region" description="Basic and acidic residues" evidence="1">
    <location>
        <begin position="9"/>
        <end position="18"/>
    </location>
</feature>
<protein>
    <recommendedName>
        <fullName evidence="4">Kinesin family member 24</fullName>
    </recommendedName>
</protein>
<feature type="non-terminal residue" evidence="2">
    <location>
        <position position="95"/>
    </location>
</feature>